<dbReference type="NCBIfam" id="TIGR02247">
    <property type="entry name" value="HAD-1A3-hyp"/>
    <property type="match status" value="1"/>
</dbReference>
<dbReference type="InterPro" id="IPR029510">
    <property type="entry name" value="Ald_DH_CS_GLU"/>
</dbReference>
<gene>
    <name evidence="16" type="ORF">Y1Q_0018735</name>
</gene>
<dbReference type="Gene3D" id="2.40.110.10">
    <property type="entry name" value="Butyryl-CoA Dehydrogenase, subunit A, domain 2"/>
    <property type="match status" value="1"/>
</dbReference>
<keyword evidence="5" id="KW-0274">FAD</keyword>
<dbReference type="FunFam" id="3.40.605.10:FF:000029">
    <property type="entry name" value="Aldehyde dehydrogenase, mitochondrial"/>
    <property type="match status" value="1"/>
</dbReference>
<accession>A0A151NS50</accession>
<dbReference type="Gene3D" id="1.20.140.10">
    <property type="entry name" value="Butyryl-CoA Dehydrogenase, subunit A, domain 3"/>
    <property type="match status" value="1"/>
</dbReference>
<dbReference type="Gene3D" id="3.40.50.1000">
    <property type="entry name" value="HAD superfamily/HAD-like"/>
    <property type="match status" value="1"/>
</dbReference>
<keyword evidence="17" id="KW-1185">Reference proteome</keyword>
<reference evidence="16 17" key="1">
    <citation type="journal article" date="2012" name="Genome Biol.">
        <title>Sequencing three crocodilian genomes to illuminate the evolution of archosaurs and amniotes.</title>
        <authorList>
            <person name="St John J.A."/>
            <person name="Braun E.L."/>
            <person name="Isberg S.R."/>
            <person name="Miles L.G."/>
            <person name="Chong A.Y."/>
            <person name="Gongora J."/>
            <person name="Dalzell P."/>
            <person name="Moran C."/>
            <person name="Bed'hom B."/>
            <person name="Abzhanov A."/>
            <person name="Burgess S.C."/>
            <person name="Cooksey A.M."/>
            <person name="Castoe T.A."/>
            <person name="Crawford N.G."/>
            <person name="Densmore L.D."/>
            <person name="Drew J.C."/>
            <person name="Edwards S.V."/>
            <person name="Faircloth B.C."/>
            <person name="Fujita M.K."/>
            <person name="Greenwold M.J."/>
            <person name="Hoffmann F.G."/>
            <person name="Howard J.M."/>
            <person name="Iguchi T."/>
            <person name="Janes D.E."/>
            <person name="Khan S.Y."/>
            <person name="Kohno S."/>
            <person name="de Koning A.J."/>
            <person name="Lance S.L."/>
            <person name="McCarthy F.M."/>
            <person name="McCormack J.E."/>
            <person name="Merchant M.E."/>
            <person name="Peterson D.G."/>
            <person name="Pollock D.D."/>
            <person name="Pourmand N."/>
            <person name="Raney B.J."/>
            <person name="Roessler K.A."/>
            <person name="Sanford J.R."/>
            <person name="Sawyer R.H."/>
            <person name="Schmidt C.J."/>
            <person name="Triplett E.W."/>
            <person name="Tuberville T.D."/>
            <person name="Venegas-Anaya M."/>
            <person name="Howard J.T."/>
            <person name="Jarvis E.D."/>
            <person name="Guillette L.J.Jr."/>
            <person name="Glenn T.C."/>
            <person name="Green R.E."/>
            <person name="Ray D.A."/>
        </authorList>
    </citation>
    <scope>NUCLEOTIDE SEQUENCE [LARGE SCALE GENOMIC DNA]</scope>
    <source>
        <strain evidence="16">KSC_2009_1</strain>
    </source>
</reference>
<dbReference type="eggNOG" id="KOG1469">
    <property type="taxonomic scope" value="Eukaryota"/>
</dbReference>
<dbReference type="PANTHER" id="PTHR47829:SF3">
    <property type="entry name" value="AMINOGLYCOSIDE PHOSPHOTRANSFERASE DOMAIN-CONTAINING PROTEIN"/>
    <property type="match status" value="1"/>
</dbReference>
<dbReference type="STRING" id="8496.A0A151NS50"/>
<keyword evidence="6 10" id="KW-0560">Oxidoreductase</keyword>
<dbReference type="EC" id="1.2.1.3" evidence="8"/>
<dbReference type="InterPro" id="IPR036250">
    <property type="entry name" value="AcylCo_DH-like_C"/>
</dbReference>
<dbReference type="InterPro" id="IPR006439">
    <property type="entry name" value="HAD-SF_hydro_IA"/>
</dbReference>
<feature type="domain" description="Acyl-CoA dehydrogenase/oxidase C-terminal" evidence="12">
    <location>
        <begin position="770"/>
        <end position="916"/>
    </location>
</feature>
<dbReference type="InterPro" id="IPR002575">
    <property type="entry name" value="Aminoglycoside_PTrfase"/>
</dbReference>
<feature type="domain" description="Aldehyde dehydrogenase" evidence="11">
    <location>
        <begin position="922"/>
        <end position="1385"/>
    </location>
</feature>
<dbReference type="Pfam" id="PF02771">
    <property type="entry name" value="Acyl-CoA_dh_N"/>
    <property type="match status" value="1"/>
</dbReference>
<proteinExistence type="inferred from homology"/>
<evidence type="ECO:0000256" key="5">
    <source>
        <dbReference type="ARBA" id="ARBA00022827"/>
    </source>
</evidence>
<comment type="cofactor">
    <cofactor evidence="1">
        <name>FAD</name>
        <dbReference type="ChEBI" id="CHEBI:57692"/>
    </cofactor>
</comment>
<dbReference type="SUPFAM" id="SSF56784">
    <property type="entry name" value="HAD-like"/>
    <property type="match status" value="1"/>
</dbReference>
<dbReference type="PRINTS" id="PR00413">
    <property type="entry name" value="HADHALOGNASE"/>
</dbReference>
<dbReference type="FunFam" id="2.40.110.10:FF:000002">
    <property type="entry name" value="Acyl-CoA dehydrogenase fadE12"/>
    <property type="match status" value="1"/>
</dbReference>
<keyword evidence="7" id="KW-0520">NAD</keyword>
<dbReference type="InterPro" id="IPR011009">
    <property type="entry name" value="Kinase-like_dom_sf"/>
</dbReference>
<dbReference type="Proteomes" id="UP000050525">
    <property type="component" value="Unassembled WGS sequence"/>
</dbReference>
<evidence type="ECO:0000313" key="16">
    <source>
        <dbReference type="EMBL" id="KYO39692.1"/>
    </source>
</evidence>
<comment type="caution">
    <text evidence="16">The sequence shown here is derived from an EMBL/GenBank/DDBJ whole genome shotgun (WGS) entry which is preliminary data.</text>
</comment>
<evidence type="ECO:0000313" key="17">
    <source>
        <dbReference type="Proteomes" id="UP000050525"/>
    </source>
</evidence>
<organism evidence="16 17">
    <name type="scientific">Alligator mississippiensis</name>
    <name type="common">American alligator</name>
    <dbReference type="NCBI Taxonomy" id="8496"/>
    <lineage>
        <taxon>Eukaryota</taxon>
        <taxon>Metazoa</taxon>
        <taxon>Chordata</taxon>
        <taxon>Craniata</taxon>
        <taxon>Vertebrata</taxon>
        <taxon>Euteleostomi</taxon>
        <taxon>Archelosauria</taxon>
        <taxon>Archosauria</taxon>
        <taxon>Crocodylia</taxon>
        <taxon>Alligatoridae</taxon>
        <taxon>Alligatorinae</taxon>
        <taxon>Alligator</taxon>
    </lineage>
</organism>
<evidence type="ECO:0000259" key="11">
    <source>
        <dbReference type="Pfam" id="PF00171"/>
    </source>
</evidence>
<dbReference type="Gene3D" id="3.30.200.20">
    <property type="entry name" value="Phosphorylase Kinase, domain 1"/>
    <property type="match status" value="1"/>
</dbReference>
<dbReference type="Pfam" id="PF00441">
    <property type="entry name" value="Acyl-CoA_dh_1"/>
    <property type="match status" value="1"/>
</dbReference>
<dbReference type="InterPro" id="IPR006091">
    <property type="entry name" value="Acyl-CoA_Oxase/DH_mid-dom"/>
</dbReference>
<evidence type="ECO:0000256" key="3">
    <source>
        <dbReference type="ARBA" id="ARBA00009986"/>
    </source>
</evidence>
<evidence type="ECO:0000259" key="13">
    <source>
        <dbReference type="Pfam" id="PF01636"/>
    </source>
</evidence>
<comment type="similarity">
    <text evidence="3 10">Belongs to the aldehyde dehydrogenase family.</text>
</comment>
<dbReference type="Pfam" id="PF00702">
    <property type="entry name" value="Hydrolase"/>
    <property type="match status" value="1"/>
</dbReference>
<dbReference type="InterPro" id="IPR013786">
    <property type="entry name" value="AcylCoA_DH/ox_N"/>
</dbReference>
<dbReference type="InterPro" id="IPR052898">
    <property type="entry name" value="ACAD10-like"/>
</dbReference>
<evidence type="ECO:0000256" key="4">
    <source>
        <dbReference type="ARBA" id="ARBA00022630"/>
    </source>
</evidence>
<sequence>MKYMRGELTADEFVRAFARQCFDITGSPVPVDSFLSDLTSKEMSQQLPAMTEAIRRIRAEGLKTAVLSNNFYLRSGASFLPLDRKQFDVIVESCREGICKPDPRIYTLCLERLGIQPNESIFLDDIGQNLKAAAQLGMNTLKVDDPEVALKELENFLGFPLRGAVPFTRSVRPTMEIPQVPLQKYLENVLGSHTTGSLLIRQFSHGQSNPTYYVEYGDRRLVLRKKPPGKLLPSAHAVEREYRVLRALAESGVPVPRALALCEDSSIIGTPFYLMEYCAGHIYKDPSLPGLEPSQRRAIYAAMNQVLAQIHSVDLKAAGLEDYGKHGNYVQRQVQTWTKQYRATETHTIPAMERLIEWLPLHLPQAHQVTLVHGDFRLDNLIFHPERPQVLAVLDWELSTLGDPISDVAYSCMAHYLPSSFSLLKGLGNCDLTHLGIPTAEEHFHTYCGHMGIPPIEDWNFYMAFSFFRVAAILQGVYKRSLTGQASSATAESGGKQAESMADLAWDFATKEGFRVFKAMPPVTPSGRAQDLYGRLRRFMDAHVYPAEQALRDHQVSQTRWTPHPLVEELKGKAKSEGLWNLFLPLETDPEVRYGAGLTNLEYAHLCELMGMSLHAPEIFNCSAPDTGNMEVLLRYGTEEQKERWLQPLLDGEIRSCFAMTEPQVASSDATNIESSIVEEEGFYVLNGHKWWISGALDPRCRLCVFMGKTNPGAPRHKQQSMLLVPMDTPGVTVTRPLSVYGLDDPPAGHGEILFENVRVPKANMLLGPGRGFEIAQGRLGPGRIHHCMRLIGFAERALALMKERVKSRVAFGKPLAEQGTILADIATSRAEIEQARLLVLKAALLMDTVGNKAAALDIAMIKLVAPAMALRVTDRAIQAFGAAGLSSDYPLAQFFAWARALRLADGPDEVRCSKIFINNEWHDAVSKKTFPSINPATGEVICQVAEGDKADVDKAVNAAKAAFQLGSPWRRMDASHRGKLLNRLADLIERDRAYLAALETLDNGKPYSIAYLVDLDMTVKCLRYFAGWADKCHGKTIPVDGDYFCYTRHEPVGICGQIIPWNFPLLMQAWKLGPALATGNVIVMKVAEQTPLSALYVASLIKEAGFPAGVVNIVPGYGPSAGAAISSHMQVDKVAFTGSTEVGHQIQKAAAESNLKKVTLELGGKSPNIILSDADMDWAVEQSHFALFFNQGQCCCAGSRTYVQEDIYHEFVERSVERAKARVVGNPFDFKTEQGPQVDEEQFKKILGYINIGKREGAKLLCGGNPAADRGYFIQPTIFGDVQDKMTIATEEIFGPVMQILKFKTVEEVIERANDSKYGLAAAIFTKDIDKANYVSQALRAGTVWINCYDVFGAQAPFGGYKESGNGRELGEYGLEAYTEVKTVTIKIPQKNS</sequence>
<dbReference type="GO" id="GO:0050660">
    <property type="term" value="F:flavin adenine dinucleotide binding"/>
    <property type="evidence" value="ECO:0007669"/>
    <property type="project" value="InterPro"/>
</dbReference>
<evidence type="ECO:0000256" key="2">
    <source>
        <dbReference type="ARBA" id="ARBA00009347"/>
    </source>
</evidence>
<dbReference type="PROSITE" id="PS00070">
    <property type="entry name" value="ALDEHYDE_DEHYDR_CYS"/>
    <property type="match status" value="1"/>
</dbReference>
<dbReference type="Gene3D" id="1.10.540.10">
    <property type="entry name" value="Acyl-CoA dehydrogenase/oxidase, N-terminal domain"/>
    <property type="match status" value="1"/>
</dbReference>
<dbReference type="Pfam" id="PF01636">
    <property type="entry name" value="APH"/>
    <property type="match status" value="1"/>
</dbReference>
<dbReference type="InterPro" id="IPR016163">
    <property type="entry name" value="Ald_DH_C"/>
</dbReference>
<name>A0A151NS50_ALLMI</name>
<feature type="domain" description="Aminoglycoside phosphotransferase" evidence="13">
    <location>
        <begin position="200"/>
        <end position="416"/>
    </location>
</feature>
<evidence type="ECO:0000256" key="7">
    <source>
        <dbReference type="ARBA" id="ARBA00023027"/>
    </source>
</evidence>
<evidence type="ECO:0000256" key="10">
    <source>
        <dbReference type="RuleBase" id="RU003345"/>
    </source>
</evidence>
<evidence type="ECO:0000259" key="15">
    <source>
        <dbReference type="Pfam" id="PF02771"/>
    </source>
</evidence>
<dbReference type="EMBL" id="AKHW03002185">
    <property type="protein sequence ID" value="KYO39692.1"/>
    <property type="molecule type" value="Genomic_DNA"/>
</dbReference>
<evidence type="ECO:0000256" key="8">
    <source>
        <dbReference type="ARBA" id="ARBA00024226"/>
    </source>
</evidence>
<dbReference type="InterPro" id="IPR041726">
    <property type="entry name" value="ACAD10_11_N"/>
</dbReference>
<dbReference type="InterPro" id="IPR016161">
    <property type="entry name" value="Ald_DH/histidinol_DH"/>
</dbReference>
<dbReference type="InterPro" id="IPR016162">
    <property type="entry name" value="Ald_DH_N"/>
</dbReference>
<dbReference type="SUPFAM" id="SSF47203">
    <property type="entry name" value="Acyl-CoA dehydrogenase C-terminal domain-like"/>
    <property type="match status" value="1"/>
</dbReference>
<feature type="active site" evidence="9">
    <location>
        <position position="1162"/>
    </location>
</feature>
<dbReference type="CDD" id="cd07141">
    <property type="entry name" value="ALDH_F1AB_F2_RALDH1"/>
    <property type="match status" value="1"/>
</dbReference>
<dbReference type="InterPro" id="IPR015590">
    <property type="entry name" value="Aldehyde_DH_dom"/>
</dbReference>
<dbReference type="InterPro" id="IPR009075">
    <property type="entry name" value="AcylCo_DH/oxidase_C"/>
</dbReference>
<evidence type="ECO:0000259" key="12">
    <source>
        <dbReference type="Pfam" id="PF00441"/>
    </source>
</evidence>
<dbReference type="FunFam" id="3.40.309.10:FF:000001">
    <property type="entry name" value="Mitochondrial aldehyde dehydrogenase 2"/>
    <property type="match status" value="1"/>
</dbReference>
<dbReference type="FunFam" id="1.20.140.10:FF:000018">
    <property type="entry name" value="Acyl-CoA dehydrogenase family member 10"/>
    <property type="match status" value="1"/>
</dbReference>
<keyword evidence="4" id="KW-0285">Flavoprotein</keyword>
<feature type="domain" description="Acyl-CoA dehydrogenase/oxidase N-terminal" evidence="15">
    <location>
        <begin position="533"/>
        <end position="653"/>
    </location>
</feature>
<dbReference type="eggNOG" id="KOG3085">
    <property type="taxonomic scope" value="Eukaryota"/>
</dbReference>
<feature type="domain" description="Acyl-CoA oxidase/dehydrogenase middle" evidence="14">
    <location>
        <begin position="657"/>
        <end position="758"/>
    </location>
</feature>
<dbReference type="GO" id="GO:0016627">
    <property type="term" value="F:oxidoreductase activity, acting on the CH-CH group of donors"/>
    <property type="evidence" value="ECO:0007669"/>
    <property type="project" value="InterPro"/>
</dbReference>
<dbReference type="InterPro" id="IPR023214">
    <property type="entry name" value="HAD_sf"/>
</dbReference>
<dbReference type="NCBIfam" id="TIGR01509">
    <property type="entry name" value="HAD-SF-IA-v3"/>
    <property type="match status" value="1"/>
</dbReference>
<dbReference type="Gene3D" id="3.40.605.10">
    <property type="entry name" value="Aldehyde Dehydrogenase, Chain A, domain 1"/>
    <property type="match status" value="1"/>
</dbReference>
<dbReference type="Gene3D" id="3.90.1200.10">
    <property type="match status" value="1"/>
</dbReference>
<dbReference type="InterPro" id="IPR016160">
    <property type="entry name" value="Ald_DH_CS_CYS"/>
</dbReference>
<dbReference type="GO" id="GO:0004029">
    <property type="term" value="F:aldehyde dehydrogenase (NAD+) activity"/>
    <property type="evidence" value="ECO:0007669"/>
    <property type="project" value="UniProtKB-EC"/>
</dbReference>
<dbReference type="SUPFAM" id="SSF56645">
    <property type="entry name" value="Acyl-CoA dehydrogenase NM domain-like"/>
    <property type="match status" value="1"/>
</dbReference>
<dbReference type="InterPro" id="IPR009100">
    <property type="entry name" value="AcylCoA_DH/oxidase_NM_dom_sf"/>
</dbReference>
<dbReference type="InterPro" id="IPR046373">
    <property type="entry name" value="Acyl-CoA_Oxase/DH_mid-dom_sf"/>
</dbReference>
<dbReference type="PANTHER" id="PTHR47829">
    <property type="entry name" value="HYDROLASE, PUTATIVE (AFU_ORTHOLOGUE AFUA_1G12880)-RELATED"/>
    <property type="match status" value="1"/>
</dbReference>
<protein>
    <recommendedName>
        <fullName evidence="8">aldehyde dehydrogenase (NAD(+))</fullName>
        <ecNumber evidence="8">1.2.1.3</ecNumber>
    </recommendedName>
</protein>
<dbReference type="FunFam" id="3.40.605.10:FF:000026">
    <property type="entry name" value="Aldehyde dehydrogenase, putative"/>
    <property type="match status" value="1"/>
</dbReference>
<evidence type="ECO:0000256" key="9">
    <source>
        <dbReference type="PROSITE-ProRule" id="PRU10007"/>
    </source>
</evidence>
<dbReference type="CDD" id="cd02603">
    <property type="entry name" value="HAD_sEH-N_like"/>
    <property type="match status" value="1"/>
</dbReference>
<dbReference type="Pfam" id="PF02770">
    <property type="entry name" value="Acyl-CoA_dh_M"/>
    <property type="match status" value="1"/>
</dbReference>
<evidence type="ECO:0000256" key="1">
    <source>
        <dbReference type="ARBA" id="ARBA00001974"/>
    </source>
</evidence>
<dbReference type="CDD" id="cd05154">
    <property type="entry name" value="ACAD10_11_N-like"/>
    <property type="match status" value="1"/>
</dbReference>
<dbReference type="PROSITE" id="PS00687">
    <property type="entry name" value="ALDEHYDE_DEHYDR_GLU"/>
    <property type="match status" value="1"/>
</dbReference>
<dbReference type="Pfam" id="PF00171">
    <property type="entry name" value="Aldedh"/>
    <property type="match status" value="1"/>
</dbReference>
<dbReference type="InterPro" id="IPR036412">
    <property type="entry name" value="HAD-like_sf"/>
</dbReference>
<comment type="similarity">
    <text evidence="2">Belongs to the acyl-CoA dehydrogenase family.</text>
</comment>
<evidence type="ECO:0000256" key="6">
    <source>
        <dbReference type="ARBA" id="ARBA00023002"/>
    </source>
</evidence>
<dbReference type="Gene3D" id="3.40.309.10">
    <property type="entry name" value="Aldehyde Dehydrogenase, Chain A, domain 2"/>
    <property type="match status" value="1"/>
</dbReference>
<evidence type="ECO:0000259" key="14">
    <source>
        <dbReference type="Pfam" id="PF02770"/>
    </source>
</evidence>
<dbReference type="SUPFAM" id="SSF53720">
    <property type="entry name" value="ALDH-like"/>
    <property type="match status" value="1"/>
</dbReference>
<dbReference type="InterPro" id="IPR011945">
    <property type="entry name" value="HAD-SF_ppase_IA/epoxid_hydro_N"/>
</dbReference>
<dbReference type="SUPFAM" id="SSF56112">
    <property type="entry name" value="Protein kinase-like (PK-like)"/>
    <property type="match status" value="1"/>
</dbReference>
<dbReference type="InterPro" id="IPR037069">
    <property type="entry name" value="AcylCoA_DH/ox_N_sf"/>
</dbReference>